<dbReference type="EMBL" id="CP120678">
    <property type="protein sequence ID" value="WIW69960.1"/>
    <property type="molecule type" value="Genomic_DNA"/>
</dbReference>
<protein>
    <submittedName>
        <fullName evidence="1">Uncharacterized protein</fullName>
    </submittedName>
</protein>
<dbReference type="AlphaFoldDB" id="A0A9Y2AIC1"/>
<dbReference type="Proteomes" id="UP001243623">
    <property type="component" value="Chromosome"/>
</dbReference>
<proteinExistence type="predicted"/>
<dbReference type="KEGG" id="sgbi:P3F81_08525"/>
<keyword evidence="2" id="KW-1185">Reference proteome</keyword>
<evidence type="ECO:0000313" key="1">
    <source>
        <dbReference type="EMBL" id="WIW69960.1"/>
    </source>
</evidence>
<accession>A0A9Y2AIC1</accession>
<dbReference type="RefSeq" id="WP_309320311.1">
    <property type="nucleotide sequence ID" value="NZ_CP120678.1"/>
</dbReference>
<gene>
    <name evidence="1" type="ORF">P3F81_08525</name>
</gene>
<sequence>MQKKGIQVMINRNLAEKHFGERRTIRYQVTDEKAIKKVKNIILMT</sequence>
<evidence type="ECO:0000313" key="2">
    <source>
        <dbReference type="Proteomes" id="UP001243623"/>
    </source>
</evidence>
<reference evidence="1" key="1">
    <citation type="submission" date="2023-03" db="EMBL/GenBank/DDBJ databases">
        <title>Selenobaculum gbiensis gen. nov. sp. nov., a new bacterium isolated from the gut microbiota of IBD patient.</title>
        <authorList>
            <person name="Yeo S."/>
            <person name="Park H."/>
            <person name="Huh C.S."/>
        </authorList>
    </citation>
    <scope>NUCLEOTIDE SEQUENCE</scope>
    <source>
        <strain evidence="1">ICN-92133</strain>
    </source>
</reference>
<name>A0A9Y2AIC1_9FIRM</name>
<organism evidence="1 2">
    <name type="scientific">Selenobaculum gibii</name>
    <dbReference type="NCBI Taxonomy" id="3054208"/>
    <lineage>
        <taxon>Bacteria</taxon>
        <taxon>Bacillati</taxon>
        <taxon>Bacillota</taxon>
        <taxon>Negativicutes</taxon>
        <taxon>Selenomonadales</taxon>
        <taxon>Selenomonadaceae</taxon>
        <taxon>Selenobaculum</taxon>
    </lineage>
</organism>